<proteinExistence type="predicted"/>
<dbReference type="EMBL" id="BAAAHQ010000004">
    <property type="protein sequence ID" value="GAA0916102.1"/>
    <property type="molecule type" value="Genomic_DNA"/>
</dbReference>
<evidence type="ECO:0000313" key="2">
    <source>
        <dbReference type="EMBL" id="GAA0916102.1"/>
    </source>
</evidence>
<dbReference type="NCBIfam" id="NF041721">
    <property type="entry name" value="phane_AmcA_1"/>
    <property type="match status" value="1"/>
</dbReference>
<sequence length="63" mass="7317">MPVLEFLTTTDSKTVQDLIRLHHPGLAPSAHAKFDNKPTWDNWSKKSPSPFDNRPTWDNWSKK</sequence>
<reference evidence="2 3" key="1">
    <citation type="journal article" date="2019" name="Int. J. Syst. Evol. Microbiol.">
        <title>The Global Catalogue of Microorganisms (GCM) 10K type strain sequencing project: providing services to taxonomists for standard genome sequencing and annotation.</title>
        <authorList>
            <consortium name="The Broad Institute Genomics Platform"/>
            <consortium name="The Broad Institute Genome Sequencing Center for Infectious Disease"/>
            <person name="Wu L."/>
            <person name="Ma J."/>
        </authorList>
    </citation>
    <scope>NUCLEOTIDE SEQUENCE [LARGE SCALE GENOMIC DNA]</scope>
    <source>
        <strain evidence="2 3">JCM 11136</strain>
    </source>
</reference>
<feature type="region of interest" description="Disordered" evidence="1">
    <location>
        <begin position="28"/>
        <end position="63"/>
    </location>
</feature>
<keyword evidence="3" id="KW-1185">Reference proteome</keyword>
<dbReference type="Proteomes" id="UP001501578">
    <property type="component" value="Unassembled WGS sequence"/>
</dbReference>
<comment type="caution">
    <text evidence="2">The sequence shown here is derived from an EMBL/GenBank/DDBJ whole genome shotgun (WGS) entry which is preliminary data.</text>
</comment>
<dbReference type="RefSeq" id="WP_343948594.1">
    <property type="nucleotide sequence ID" value="NZ_BAAAHQ010000004.1"/>
</dbReference>
<protein>
    <submittedName>
        <fullName evidence="2">Uncharacterized protein</fullName>
    </submittedName>
</protein>
<evidence type="ECO:0000313" key="3">
    <source>
        <dbReference type="Proteomes" id="UP001501578"/>
    </source>
</evidence>
<accession>A0ABN1NSQ1</accession>
<organism evidence="2 3">
    <name type="scientific">Nonomuraea longicatena</name>
    <dbReference type="NCBI Taxonomy" id="83682"/>
    <lineage>
        <taxon>Bacteria</taxon>
        <taxon>Bacillati</taxon>
        <taxon>Actinomycetota</taxon>
        <taxon>Actinomycetes</taxon>
        <taxon>Streptosporangiales</taxon>
        <taxon>Streptosporangiaceae</taxon>
        <taxon>Nonomuraea</taxon>
    </lineage>
</organism>
<evidence type="ECO:0000256" key="1">
    <source>
        <dbReference type="SAM" id="MobiDB-lite"/>
    </source>
</evidence>
<name>A0ABN1NSQ1_9ACTN</name>
<gene>
    <name evidence="2" type="ORF">GCM10009560_11000</name>
</gene>